<proteinExistence type="predicted"/>
<accession>A0A6J4TWS8</accession>
<organism evidence="1">
    <name type="scientific">uncultured Sphingomonas sp</name>
    <dbReference type="NCBI Taxonomy" id="158754"/>
    <lineage>
        <taxon>Bacteria</taxon>
        <taxon>Pseudomonadati</taxon>
        <taxon>Pseudomonadota</taxon>
        <taxon>Alphaproteobacteria</taxon>
        <taxon>Sphingomonadales</taxon>
        <taxon>Sphingomonadaceae</taxon>
        <taxon>Sphingomonas</taxon>
        <taxon>environmental samples</taxon>
    </lineage>
</organism>
<evidence type="ECO:0000313" key="1">
    <source>
        <dbReference type="EMBL" id="CAA9532876.1"/>
    </source>
</evidence>
<name>A0A6J4TWS8_9SPHN</name>
<protein>
    <submittedName>
        <fullName evidence="1">Uncharacterized protein</fullName>
    </submittedName>
</protein>
<dbReference type="RefSeq" id="WP_294171090.1">
    <property type="nucleotide sequence ID" value="NZ_CADCWA010000194.1"/>
</dbReference>
<gene>
    <name evidence="1" type="ORF">AVDCRST_MAG31-2561</name>
</gene>
<dbReference type="EMBL" id="CADCWA010000194">
    <property type="protein sequence ID" value="CAA9532876.1"/>
    <property type="molecule type" value="Genomic_DNA"/>
</dbReference>
<dbReference type="AlphaFoldDB" id="A0A6J4TWS8"/>
<sequence>MQILTLDNGGASLEFTARETPAVLESLKRAGAVRSEQGACYDAFSLAGEQIVFYFEWDEPCLIANTPGGVALLRRLAADLDHLRAA</sequence>
<reference evidence="1" key="1">
    <citation type="submission" date="2020-02" db="EMBL/GenBank/DDBJ databases">
        <authorList>
            <person name="Meier V. D."/>
        </authorList>
    </citation>
    <scope>NUCLEOTIDE SEQUENCE</scope>
    <source>
        <strain evidence="1">AVDCRST_MAG31</strain>
    </source>
</reference>